<dbReference type="Gene3D" id="3.40.630.30">
    <property type="match status" value="1"/>
</dbReference>
<dbReference type="AlphaFoldDB" id="A0AAU3I5B9"/>
<accession>A0AAU3I5B9</accession>
<sequence length="145" mass="16671">MPEGVSEFRWWWIKATKPKEEKIFLHYPNSARTDCKVIRVCDRDGLDHAILIWNVCHDCRFGMIAKISIIDEWQRQGLGRRLLLWALRESPGCDWVTSGQSSEAQLFFPAVARETGAAFTDRGKSCGHLDVGNRPYPRPRVLTDI</sequence>
<dbReference type="SUPFAM" id="SSF55729">
    <property type="entry name" value="Acyl-CoA N-acyltransferases (Nat)"/>
    <property type="match status" value="1"/>
</dbReference>
<evidence type="ECO:0008006" key="2">
    <source>
        <dbReference type="Google" id="ProtNLM"/>
    </source>
</evidence>
<organism evidence="1">
    <name type="scientific">Streptomyces sp. NBC_01393</name>
    <dbReference type="NCBI Taxonomy" id="2903851"/>
    <lineage>
        <taxon>Bacteria</taxon>
        <taxon>Bacillati</taxon>
        <taxon>Actinomycetota</taxon>
        <taxon>Actinomycetes</taxon>
        <taxon>Kitasatosporales</taxon>
        <taxon>Streptomycetaceae</taxon>
        <taxon>Streptomyces</taxon>
    </lineage>
</organism>
<proteinExistence type="predicted"/>
<evidence type="ECO:0000313" key="1">
    <source>
        <dbReference type="EMBL" id="WTZ11746.1"/>
    </source>
</evidence>
<dbReference type="EMBL" id="CP109546">
    <property type="protein sequence ID" value="WTZ11746.1"/>
    <property type="molecule type" value="Genomic_DNA"/>
</dbReference>
<dbReference type="CDD" id="cd04301">
    <property type="entry name" value="NAT_SF"/>
    <property type="match status" value="1"/>
</dbReference>
<reference evidence="1" key="1">
    <citation type="submission" date="2022-10" db="EMBL/GenBank/DDBJ databases">
        <title>The complete genomes of actinobacterial strains from the NBC collection.</title>
        <authorList>
            <person name="Joergensen T.S."/>
            <person name="Alvarez Arevalo M."/>
            <person name="Sterndorff E.B."/>
            <person name="Faurdal D."/>
            <person name="Vuksanovic O."/>
            <person name="Mourched A.-S."/>
            <person name="Charusanti P."/>
            <person name="Shaw S."/>
            <person name="Blin K."/>
            <person name="Weber T."/>
        </authorList>
    </citation>
    <scope>NUCLEOTIDE SEQUENCE</scope>
    <source>
        <strain evidence="1">NBC_01393</strain>
    </source>
</reference>
<name>A0AAU3I5B9_9ACTN</name>
<protein>
    <recommendedName>
        <fullName evidence="2">N-acetyltransferase domain-containing protein</fullName>
    </recommendedName>
</protein>
<gene>
    <name evidence="1" type="ORF">OG699_29485</name>
</gene>
<dbReference type="InterPro" id="IPR016181">
    <property type="entry name" value="Acyl_CoA_acyltransferase"/>
</dbReference>